<dbReference type="AlphaFoldDB" id="A0A6J4NG31"/>
<sequence length="25" mass="2784">DLLPRHQGGGQRDRIQPLQGVSLRS</sequence>
<protein>
    <submittedName>
        <fullName evidence="2">Uncharacterized protein</fullName>
    </submittedName>
</protein>
<feature type="region of interest" description="Disordered" evidence="1">
    <location>
        <begin position="1"/>
        <end position="25"/>
    </location>
</feature>
<feature type="non-terminal residue" evidence="2">
    <location>
        <position position="25"/>
    </location>
</feature>
<feature type="non-terminal residue" evidence="2">
    <location>
        <position position="1"/>
    </location>
</feature>
<evidence type="ECO:0000313" key="2">
    <source>
        <dbReference type="EMBL" id="CAA9381768.1"/>
    </source>
</evidence>
<gene>
    <name evidence="2" type="ORF">AVDCRST_MAG93-9225</name>
</gene>
<reference evidence="2" key="1">
    <citation type="submission" date="2020-02" db="EMBL/GenBank/DDBJ databases">
        <authorList>
            <person name="Meier V. D."/>
        </authorList>
    </citation>
    <scope>NUCLEOTIDE SEQUENCE</scope>
    <source>
        <strain evidence="2">AVDCRST_MAG93</strain>
    </source>
</reference>
<dbReference type="EMBL" id="CADCTR010003092">
    <property type="protein sequence ID" value="CAA9381768.1"/>
    <property type="molecule type" value="Genomic_DNA"/>
</dbReference>
<evidence type="ECO:0000256" key="1">
    <source>
        <dbReference type="SAM" id="MobiDB-lite"/>
    </source>
</evidence>
<accession>A0A6J4NG31</accession>
<name>A0A6J4NG31_9CHLR</name>
<proteinExistence type="predicted"/>
<organism evidence="2">
    <name type="scientific">uncultured Chloroflexia bacterium</name>
    <dbReference type="NCBI Taxonomy" id="1672391"/>
    <lineage>
        <taxon>Bacteria</taxon>
        <taxon>Bacillati</taxon>
        <taxon>Chloroflexota</taxon>
        <taxon>Chloroflexia</taxon>
        <taxon>environmental samples</taxon>
    </lineage>
</organism>